<dbReference type="Proteomes" id="UP000184440">
    <property type="component" value="Unassembled WGS sequence"/>
</dbReference>
<accession>A0A1M7PM39</accession>
<dbReference type="PANTHER" id="PTHR43884">
    <property type="entry name" value="ACYL-COA DEHYDROGENASE"/>
    <property type="match status" value="1"/>
</dbReference>
<keyword evidence="9" id="KW-1185">Reference proteome</keyword>
<evidence type="ECO:0000259" key="7">
    <source>
        <dbReference type="Pfam" id="PF02771"/>
    </source>
</evidence>
<dbReference type="OrthoDB" id="8677713at2"/>
<dbReference type="Pfam" id="PF02771">
    <property type="entry name" value="Acyl-CoA_dh_N"/>
    <property type="match status" value="1"/>
</dbReference>
<evidence type="ECO:0000313" key="9">
    <source>
        <dbReference type="Proteomes" id="UP000184440"/>
    </source>
</evidence>
<dbReference type="SUPFAM" id="SSF47203">
    <property type="entry name" value="Acyl-CoA dehydrogenase C-terminal domain-like"/>
    <property type="match status" value="1"/>
</dbReference>
<comment type="similarity">
    <text evidence="2">Belongs to the acyl-CoA dehydrogenase family.</text>
</comment>
<evidence type="ECO:0000256" key="5">
    <source>
        <dbReference type="ARBA" id="ARBA00023002"/>
    </source>
</evidence>
<dbReference type="STRING" id="134849.SAMN05443668_103491"/>
<dbReference type="Pfam" id="PF00441">
    <property type="entry name" value="Acyl-CoA_dh_1"/>
    <property type="match status" value="1"/>
</dbReference>
<dbReference type="InterPro" id="IPR037069">
    <property type="entry name" value="AcylCoA_DH/ox_N_sf"/>
</dbReference>
<dbReference type="EMBL" id="FRCS01000003">
    <property type="protein sequence ID" value="SHN18316.1"/>
    <property type="molecule type" value="Genomic_DNA"/>
</dbReference>
<dbReference type="InterPro" id="IPR013786">
    <property type="entry name" value="AcylCoA_DH/ox_N"/>
</dbReference>
<proteinExistence type="inferred from homology"/>
<dbReference type="GO" id="GO:0050660">
    <property type="term" value="F:flavin adenine dinucleotide binding"/>
    <property type="evidence" value="ECO:0007669"/>
    <property type="project" value="InterPro"/>
</dbReference>
<comment type="cofactor">
    <cofactor evidence="1">
        <name>FAD</name>
        <dbReference type="ChEBI" id="CHEBI:57692"/>
    </cofactor>
</comment>
<dbReference type="InterPro" id="IPR009075">
    <property type="entry name" value="AcylCo_DH/oxidase_C"/>
</dbReference>
<keyword evidence="4" id="KW-0274">FAD</keyword>
<dbReference type="GO" id="GO:0003995">
    <property type="term" value="F:acyl-CoA dehydrogenase activity"/>
    <property type="evidence" value="ECO:0007669"/>
    <property type="project" value="TreeGrafter"/>
</dbReference>
<evidence type="ECO:0000256" key="4">
    <source>
        <dbReference type="ARBA" id="ARBA00022827"/>
    </source>
</evidence>
<dbReference type="Gene3D" id="1.10.540.10">
    <property type="entry name" value="Acyl-CoA dehydrogenase/oxidase, N-terminal domain"/>
    <property type="match status" value="1"/>
</dbReference>
<dbReference type="InterPro" id="IPR009100">
    <property type="entry name" value="AcylCoA_DH/oxidase_NM_dom_sf"/>
</dbReference>
<keyword evidence="5" id="KW-0560">Oxidoreductase</keyword>
<evidence type="ECO:0000313" key="8">
    <source>
        <dbReference type="EMBL" id="SHN18316.1"/>
    </source>
</evidence>
<dbReference type="PANTHER" id="PTHR43884:SF20">
    <property type="entry name" value="ACYL-COA DEHYDROGENASE FADE28"/>
    <property type="match status" value="1"/>
</dbReference>
<feature type="domain" description="Acyl-CoA dehydrogenase/oxidase C-terminal" evidence="6">
    <location>
        <begin position="203"/>
        <end position="326"/>
    </location>
</feature>
<organism evidence="8 9">
    <name type="scientific">Cryptosporangium aurantiacum</name>
    <dbReference type="NCBI Taxonomy" id="134849"/>
    <lineage>
        <taxon>Bacteria</taxon>
        <taxon>Bacillati</taxon>
        <taxon>Actinomycetota</taxon>
        <taxon>Actinomycetes</taxon>
        <taxon>Cryptosporangiales</taxon>
        <taxon>Cryptosporangiaceae</taxon>
        <taxon>Cryptosporangium</taxon>
    </lineage>
</organism>
<gene>
    <name evidence="8" type="ORF">SAMN05443668_103491</name>
</gene>
<evidence type="ECO:0000259" key="6">
    <source>
        <dbReference type="Pfam" id="PF00441"/>
    </source>
</evidence>
<sequence>MDLLPSAEQLELTSAAAEFFAEQIPISTIRERRDEPTAIAAKLWAAGAELGLLGLSAPEAVGGAGRDLPDEALLFREVGRALVPGPFVTTVLGARLAASTGDHELATGIVEGRCTVAAGLLDAARLTPERLSGRVRVVDPGGTGYVLVVGADGAGLVETAALTDLRPLESIDPGSRLADATADDTPVTCWVAASDDPIRLRGAVLTAAQLVGIAEATRDLSTEHAKTRVQFGRPIGVHQAVKHRCADMAVYADAALQQTLFAAVCLATGRADATFQVLAAKVVAGRAAIDNAAECIQIHGGMGYTYEHDAHLYLKRAHVLDQLFGSRTDHLTPLLAEAAAQ</sequence>
<dbReference type="InterPro" id="IPR036250">
    <property type="entry name" value="AcylCo_DH-like_C"/>
</dbReference>
<reference evidence="8 9" key="1">
    <citation type="submission" date="2016-11" db="EMBL/GenBank/DDBJ databases">
        <authorList>
            <person name="Jaros S."/>
            <person name="Januszkiewicz K."/>
            <person name="Wedrychowicz H."/>
        </authorList>
    </citation>
    <scope>NUCLEOTIDE SEQUENCE [LARGE SCALE GENOMIC DNA]</scope>
    <source>
        <strain evidence="8 9">DSM 46144</strain>
    </source>
</reference>
<dbReference type="SUPFAM" id="SSF56645">
    <property type="entry name" value="Acyl-CoA dehydrogenase NM domain-like"/>
    <property type="match status" value="1"/>
</dbReference>
<dbReference type="Gene3D" id="1.20.140.10">
    <property type="entry name" value="Butyryl-CoA Dehydrogenase, subunit A, domain 3"/>
    <property type="match status" value="1"/>
</dbReference>
<name>A0A1M7PM39_9ACTN</name>
<evidence type="ECO:0000256" key="1">
    <source>
        <dbReference type="ARBA" id="ARBA00001974"/>
    </source>
</evidence>
<keyword evidence="3" id="KW-0285">Flavoprotein</keyword>
<evidence type="ECO:0000256" key="3">
    <source>
        <dbReference type="ARBA" id="ARBA00022630"/>
    </source>
</evidence>
<feature type="domain" description="Acyl-CoA dehydrogenase/oxidase N-terminal" evidence="7">
    <location>
        <begin position="6"/>
        <end position="104"/>
    </location>
</feature>
<protein>
    <submittedName>
        <fullName evidence="8">Acyl-CoA dehydrogenase</fullName>
    </submittedName>
</protein>
<evidence type="ECO:0000256" key="2">
    <source>
        <dbReference type="ARBA" id="ARBA00009347"/>
    </source>
</evidence>
<dbReference type="AlphaFoldDB" id="A0A1M7PM39"/>
<dbReference type="RefSeq" id="WP_073256561.1">
    <property type="nucleotide sequence ID" value="NZ_FRCS01000003.1"/>
</dbReference>